<feature type="region of interest" description="Disordered" evidence="2">
    <location>
        <begin position="128"/>
        <end position="147"/>
    </location>
</feature>
<dbReference type="PROSITE" id="PS00552">
    <property type="entry name" value="HTH_MERR_1"/>
    <property type="match status" value="1"/>
</dbReference>
<sequence>MKVTRRLPTDDRPDAAGGLAPADAAAHCGVSLDTLRYYEREGLIGPVARTSGGRRSYDENDLFWVGLVTCLRSAGLGIADLREFTTLLRSEGDPGARVDFPAHHRAVLQQRAASIATARGVLDEKIAHYSAVPPPTDRPGEADRPVV</sequence>
<dbReference type="PROSITE" id="PS50937">
    <property type="entry name" value="HTH_MERR_2"/>
    <property type="match status" value="1"/>
</dbReference>
<keyword evidence="1" id="KW-0238">DNA-binding</keyword>
<dbReference type="Gene3D" id="1.10.1660.10">
    <property type="match status" value="1"/>
</dbReference>
<accession>A0A4U6QQ45</accession>
<dbReference type="PANTHER" id="PTHR30204">
    <property type="entry name" value="REDOX-CYCLING DRUG-SENSING TRANSCRIPTIONAL ACTIVATOR SOXR"/>
    <property type="match status" value="1"/>
</dbReference>
<evidence type="ECO:0000313" key="4">
    <source>
        <dbReference type="EMBL" id="TKV62192.1"/>
    </source>
</evidence>
<dbReference type="InterPro" id="IPR000551">
    <property type="entry name" value="MerR-type_HTH_dom"/>
</dbReference>
<evidence type="ECO:0000256" key="2">
    <source>
        <dbReference type="SAM" id="MobiDB-lite"/>
    </source>
</evidence>
<evidence type="ECO:0000313" key="5">
    <source>
        <dbReference type="Proteomes" id="UP000306985"/>
    </source>
</evidence>
<dbReference type="AlphaFoldDB" id="A0A4U6QQ45"/>
<feature type="compositionally biased region" description="Basic and acidic residues" evidence="2">
    <location>
        <begin position="138"/>
        <end position="147"/>
    </location>
</feature>
<keyword evidence="5" id="KW-1185">Reference proteome</keyword>
<dbReference type="EMBL" id="SZZH01000001">
    <property type="protein sequence ID" value="TKV62192.1"/>
    <property type="molecule type" value="Genomic_DNA"/>
</dbReference>
<dbReference type="Proteomes" id="UP000306985">
    <property type="component" value="Unassembled WGS sequence"/>
</dbReference>
<feature type="domain" description="HTH merR-type" evidence="3">
    <location>
        <begin position="28"/>
        <end position="87"/>
    </location>
</feature>
<dbReference type="InterPro" id="IPR009061">
    <property type="entry name" value="DNA-bd_dom_put_sf"/>
</dbReference>
<dbReference type="Pfam" id="PF13411">
    <property type="entry name" value="MerR_1"/>
    <property type="match status" value="1"/>
</dbReference>
<protein>
    <submittedName>
        <fullName evidence="4">MerR family transcriptional regulator</fullName>
    </submittedName>
</protein>
<dbReference type="OrthoDB" id="5242095at2"/>
<evidence type="ECO:0000259" key="3">
    <source>
        <dbReference type="PROSITE" id="PS50937"/>
    </source>
</evidence>
<comment type="caution">
    <text evidence="4">The sequence shown here is derived from an EMBL/GenBank/DDBJ whole genome shotgun (WGS) entry which is preliminary data.</text>
</comment>
<organism evidence="4 5">
    <name type="scientific">Nakamurella flava</name>
    <dbReference type="NCBI Taxonomy" id="2576308"/>
    <lineage>
        <taxon>Bacteria</taxon>
        <taxon>Bacillati</taxon>
        <taxon>Actinomycetota</taxon>
        <taxon>Actinomycetes</taxon>
        <taxon>Nakamurellales</taxon>
        <taxon>Nakamurellaceae</taxon>
        <taxon>Nakamurella</taxon>
    </lineage>
</organism>
<dbReference type="SMART" id="SM00422">
    <property type="entry name" value="HTH_MERR"/>
    <property type="match status" value="1"/>
</dbReference>
<dbReference type="GO" id="GO:0003677">
    <property type="term" value="F:DNA binding"/>
    <property type="evidence" value="ECO:0007669"/>
    <property type="project" value="UniProtKB-KW"/>
</dbReference>
<reference evidence="4 5" key="1">
    <citation type="submission" date="2019-05" db="EMBL/GenBank/DDBJ databases">
        <title>Nakamurella sp. N5BH11, whole genome shotgun sequence.</title>
        <authorList>
            <person name="Tuo L."/>
        </authorList>
    </citation>
    <scope>NUCLEOTIDE SEQUENCE [LARGE SCALE GENOMIC DNA]</scope>
    <source>
        <strain evidence="4 5">N5BH11</strain>
    </source>
</reference>
<name>A0A4U6QQ45_9ACTN</name>
<evidence type="ECO:0000256" key="1">
    <source>
        <dbReference type="ARBA" id="ARBA00023125"/>
    </source>
</evidence>
<dbReference type="SUPFAM" id="SSF46955">
    <property type="entry name" value="Putative DNA-binding domain"/>
    <property type="match status" value="1"/>
</dbReference>
<dbReference type="RefSeq" id="WP_137449530.1">
    <property type="nucleotide sequence ID" value="NZ_SZZH01000001.1"/>
</dbReference>
<dbReference type="GO" id="GO:0003700">
    <property type="term" value="F:DNA-binding transcription factor activity"/>
    <property type="evidence" value="ECO:0007669"/>
    <property type="project" value="InterPro"/>
</dbReference>
<dbReference type="InterPro" id="IPR047057">
    <property type="entry name" value="MerR_fam"/>
</dbReference>
<dbReference type="PRINTS" id="PR00040">
    <property type="entry name" value="HTHMERR"/>
</dbReference>
<gene>
    <name evidence="4" type="ORF">FDO65_06150</name>
</gene>
<dbReference type="CDD" id="cd01109">
    <property type="entry name" value="HTH_YyaN"/>
    <property type="match status" value="1"/>
</dbReference>
<proteinExistence type="predicted"/>
<dbReference type="PANTHER" id="PTHR30204:SF98">
    <property type="entry name" value="HTH-TYPE TRANSCRIPTIONAL REGULATOR ADHR"/>
    <property type="match status" value="1"/>
</dbReference>